<dbReference type="Proteomes" id="UP000593932">
    <property type="component" value="Chromosome"/>
</dbReference>
<protein>
    <recommendedName>
        <fullName evidence="4">DUF11 domain-containing protein</fullName>
    </recommendedName>
</protein>
<gene>
    <name evidence="2" type="ORF">INQ42_10375</name>
</gene>
<feature type="signal peptide" evidence="1">
    <location>
        <begin position="1"/>
        <end position="25"/>
    </location>
</feature>
<evidence type="ECO:0000313" key="2">
    <source>
        <dbReference type="EMBL" id="QOW21634.1"/>
    </source>
</evidence>
<evidence type="ECO:0008006" key="4">
    <source>
        <dbReference type="Google" id="ProtNLM"/>
    </source>
</evidence>
<accession>A0A7S6ZUG0</accession>
<dbReference type="NCBIfam" id="TIGR01451">
    <property type="entry name" value="B_ant_repeat"/>
    <property type="match status" value="1"/>
</dbReference>
<name>A0A7S6ZUG0_9GAMM</name>
<organism evidence="2 3">
    <name type="scientific">Novilysobacter avium</name>
    <dbReference type="NCBI Taxonomy" id="2781023"/>
    <lineage>
        <taxon>Bacteria</taxon>
        <taxon>Pseudomonadati</taxon>
        <taxon>Pseudomonadota</taxon>
        <taxon>Gammaproteobacteria</taxon>
        <taxon>Lysobacterales</taxon>
        <taxon>Lysobacteraceae</taxon>
        <taxon>Novilysobacter</taxon>
    </lineage>
</organism>
<dbReference type="InterPro" id="IPR047589">
    <property type="entry name" value="DUF11_rpt"/>
</dbReference>
<feature type="chain" id="PRO_5046806360" description="DUF11 domain-containing protein" evidence="1">
    <location>
        <begin position="26"/>
        <end position="362"/>
    </location>
</feature>
<keyword evidence="1" id="KW-0732">Signal</keyword>
<evidence type="ECO:0000313" key="3">
    <source>
        <dbReference type="Proteomes" id="UP000593932"/>
    </source>
</evidence>
<evidence type="ECO:0000256" key="1">
    <source>
        <dbReference type="SAM" id="SignalP"/>
    </source>
</evidence>
<dbReference type="EMBL" id="CP063657">
    <property type="protein sequence ID" value="QOW21634.1"/>
    <property type="molecule type" value="Genomic_DNA"/>
</dbReference>
<reference evidence="2 3" key="1">
    <citation type="submission" date="2020-10" db="EMBL/GenBank/DDBJ databases">
        <title>complete genome sequencing of Lysobacter sp. H23M41.</title>
        <authorList>
            <person name="Bae J.-W."/>
            <person name="Lee S.-Y."/>
        </authorList>
    </citation>
    <scope>NUCLEOTIDE SEQUENCE [LARGE SCALE GENOMIC DNA]</scope>
    <source>
        <strain evidence="2 3">H23M41</strain>
    </source>
</reference>
<sequence>MNHKHLQVKLLTAALLLGGAQSAFAAGPASGTRADTTITNTASVSYQVGGVTQTAPAAGVATFQVDRLVNVTVAEVSGGYTSVTPGQTAQAVTFTVTNNTNSVMDYRLDAANAADPHGGTDSFDPGMYTYYLDDGDGIFNAADTLVTFLDEMAPDEIRTVHVVADIPVAVVDGQTAGVSLQATARDGGVAGTEGALTVQTAGANTAGVDNVFGDVAGTAAGDGVRDGKHSASDAYKVAAATISVTKTSTVISDPFNLTVNPKAIPGAVVQYCIAVANASTTTAASNIAVTDPIPTGTTYVAGTLHAGDTNCTPTATSLQTDVAGDSNSNGTSGSVVGGTVSTLVPTVGANATATTIFNVTID</sequence>
<proteinExistence type="predicted"/>
<keyword evidence="3" id="KW-1185">Reference proteome</keyword>